<sequence length="79" mass="8647">MDLTSPTPGLNQYQRLARQVIAQATISLLIPVLWQLYGTDKPELTLEQLAQLPAGSLGRGIAQVPPLRSTIGFYEAQEV</sequence>
<accession>A0A4Z0Q009</accession>
<dbReference type="AlphaFoldDB" id="A0A4Z0Q009"/>
<protein>
    <submittedName>
        <fullName evidence="1">Uncharacterized protein</fullName>
    </submittedName>
</protein>
<organism evidence="1 2">
    <name type="scientific">Hymenobacter metallicola</name>
    <dbReference type="NCBI Taxonomy" id="2563114"/>
    <lineage>
        <taxon>Bacteria</taxon>
        <taxon>Pseudomonadati</taxon>
        <taxon>Bacteroidota</taxon>
        <taxon>Cytophagia</taxon>
        <taxon>Cytophagales</taxon>
        <taxon>Hymenobacteraceae</taxon>
        <taxon>Hymenobacter</taxon>
    </lineage>
</organism>
<dbReference type="RefSeq" id="WP_135397759.1">
    <property type="nucleotide sequence ID" value="NZ_SRMB01000005.1"/>
</dbReference>
<evidence type="ECO:0000313" key="1">
    <source>
        <dbReference type="EMBL" id="TGE22899.1"/>
    </source>
</evidence>
<gene>
    <name evidence="1" type="ORF">E5K02_21285</name>
</gene>
<comment type="caution">
    <text evidence="1">The sequence shown here is derived from an EMBL/GenBank/DDBJ whole genome shotgun (WGS) entry which is preliminary data.</text>
</comment>
<dbReference type="OrthoDB" id="876994at2"/>
<dbReference type="Proteomes" id="UP000298471">
    <property type="component" value="Unassembled WGS sequence"/>
</dbReference>
<reference evidence="1 2" key="1">
    <citation type="submission" date="2019-04" db="EMBL/GenBank/DDBJ databases">
        <authorList>
            <person name="Feng G."/>
            <person name="Zhang J."/>
            <person name="Zhu H."/>
        </authorList>
    </citation>
    <scope>NUCLEOTIDE SEQUENCE [LARGE SCALE GENOMIC DNA]</scope>
    <source>
        <strain evidence="1 2">9PBR-1</strain>
    </source>
</reference>
<keyword evidence="2" id="KW-1185">Reference proteome</keyword>
<dbReference type="EMBL" id="SRMB01000005">
    <property type="protein sequence ID" value="TGE22899.1"/>
    <property type="molecule type" value="Genomic_DNA"/>
</dbReference>
<evidence type="ECO:0000313" key="2">
    <source>
        <dbReference type="Proteomes" id="UP000298471"/>
    </source>
</evidence>
<name>A0A4Z0Q009_9BACT</name>
<proteinExistence type="predicted"/>